<reference evidence="1" key="2">
    <citation type="submission" date="2023-01" db="EMBL/GenBank/DDBJ databases">
        <authorList>
            <person name="Sun Q."/>
            <person name="Evtushenko L."/>
        </authorList>
    </citation>
    <scope>NUCLEOTIDE SEQUENCE</scope>
    <source>
        <strain evidence="1">VKM B-2222</strain>
    </source>
</reference>
<organism evidence="1 2">
    <name type="scientific">Paracoccus kondratievae</name>
    <dbReference type="NCBI Taxonomy" id="135740"/>
    <lineage>
        <taxon>Bacteria</taxon>
        <taxon>Pseudomonadati</taxon>
        <taxon>Pseudomonadota</taxon>
        <taxon>Alphaproteobacteria</taxon>
        <taxon>Rhodobacterales</taxon>
        <taxon>Paracoccaceae</taxon>
        <taxon>Paracoccus</taxon>
    </lineage>
</organism>
<proteinExistence type="predicted"/>
<name>A0AAD3RTS3_9RHOB</name>
<evidence type="ECO:0000313" key="2">
    <source>
        <dbReference type="Proteomes" id="UP001143349"/>
    </source>
</evidence>
<gene>
    <name evidence="1" type="ORF">GCM10017635_16130</name>
</gene>
<sequence length="135" mass="14526">MWQLYAGPQRDLHEVQHLRRDKRVQLMARIVSLSSAAGPVRKGPLSPGAASGIELIFGTRRVAPTAVRRIAGGFQADLRGDALLALLDLTFQGPAQVEMLGCGMDLRPLEVTEIEMHGNSTTVTLLCAGEAPLLN</sequence>
<dbReference type="AlphaFoldDB" id="A0AAD3RTS3"/>
<comment type="caution">
    <text evidence="1">The sequence shown here is derived from an EMBL/GenBank/DDBJ whole genome shotgun (WGS) entry which is preliminary data.</text>
</comment>
<evidence type="ECO:0000313" key="1">
    <source>
        <dbReference type="EMBL" id="GLK64142.1"/>
    </source>
</evidence>
<protein>
    <submittedName>
        <fullName evidence="1">Uncharacterized protein</fullName>
    </submittedName>
</protein>
<accession>A0AAD3RTS3</accession>
<reference evidence="1" key="1">
    <citation type="journal article" date="2014" name="Int. J. Syst. Evol. Microbiol.">
        <title>Complete genome sequence of Corynebacterium casei LMG S-19264T (=DSM 44701T), isolated from a smear-ripened cheese.</title>
        <authorList>
            <consortium name="US DOE Joint Genome Institute (JGI-PGF)"/>
            <person name="Walter F."/>
            <person name="Albersmeier A."/>
            <person name="Kalinowski J."/>
            <person name="Ruckert C."/>
        </authorList>
    </citation>
    <scope>NUCLEOTIDE SEQUENCE</scope>
    <source>
        <strain evidence="1">VKM B-2222</strain>
    </source>
</reference>
<keyword evidence="2" id="KW-1185">Reference proteome</keyword>
<dbReference type="EMBL" id="BSFH01000024">
    <property type="protein sequence ID" value="GLK64142.1"/>
    <property type="molecule type" value="Genomic_DNA"/>
</dbReference>
<dbReference type="Proteomes" id="UP001143349">
    <property type="component" value="Unassembled WGS sequence"/>
</dbReference>